<evidence type="ECO:0000256" key="1">
    <source>
        <dbReference type="ARBA" id="ARBA00004123"/>
    </source>
</evidence>
<dbReference type="GeneID" id="30035841"/>
<dbReference type="SUPFAM" id="SSF52980">
    <property type="entry name" value="Restriction endonuclease-like"/>
    <property type="match status" value="1"/>
</dbReference>
<protein>
    <submittedName>
        <fullName evidence="9">Rad10p</fullName>
    </submittedName>
</protein>
<dbReference type="GO" id="GO:0003684">
    <property type="term" value="F:damaged DNA binding"/>
    <property type="evidence" value="ECO:0007669"/>
    <property type="project" value="InterPro"/>
</dbReference>
<dbReference type="Gene3D" id="1.10.150.20">
    <property type="entry name" value="5' to 3' exonuclease, C-terminal subdomain"/>
    <property type="match status" value="1"/>
</dbReference>
<feature type="compositionally biased region" description="Low complexity" evidence="7">
    <location>
        <begin position="83"/>
        <end position="108"/>
    </location>
</feature>
<keyword evidence="3" id="KW-0227">DNA damage</keyword>
<dbReference type="NCBIfam" id="TIGR00597">
    <property type="entry name" value="rad10"/>
    <property type="match status" value="1"/>
</dbReference>
<evidence type="ECO:0000256" key="2">
    <source>
        <dbReference type="ARBA" id="ARBA00008283"/>
    </source>
</evidence>
<sequence>MEADRTAAILKAAAALRGKSGNNNGSSNSNGASSGSAPPSNQATPGGSNSNSAPAPPLATSTVARTGIQISGTNIPILNSRQTGASATSTSYSSGSSTAANGSGSGPSKRSYGASSVPGPSGHYRAANSGMSTYSRASPTTSSSLPTNTTSASSATPGSTSTAKANTTSSIIVNAKKQKQNPVLKHIRGVGYYMDDIVPDFITGHNSCALFLSIKYHNIHKEYIYKRIQQLNKAFEHRVLLVLVDVDNPAAALLELDIISLRAGLQMIITWNMEEAGKYLVLLKQLENASATGISGQKKESYKEQLIEVMNRISRSSINKTDAVTLVANFGSLKNAILDGGDNVELIHGWGSTKAKVFRDAINEPFINHRQYDMKPYKSESQVDSELP</sequence>
<keyword evidence="6" id="KW-0539">Nucleus</keyword>
<proteinExistence type="inferred from homology"/>
<dbReference type="GO" id="GO:0006312">
    <property type="term" value="P:mitotic recombination"/>
    <property type="evidence" value="ECO:0007669"/>
    <property type="project" value="TreeGrafter"/>
</dbReference>
<feature type="compositionally biased region" description="Low complexity" evidence="7">
    <location>
        <begin position="15"/>
        <end position="41"/>
    </location>
</feature>
<dbReference type="Pfam" id="PF03834">
    <property type="entry name" value="Rad10"/>
    <property type="match status" value="1"/>
</dbReference>
<dbReference type="InterPro" id="IPR047260">
    <property type="entry name" value="ERCC1-like_central_dom"/>
</dbReference>
<name>A0A161HIK4_9ASCO</name>
<dbReference type="RefSeq" id="XP_018733465.1">
    <property type="nucleotide sequence ID" value="XM_018880812.1"/>
</dbReference>
<keyword evidence="5" id="KW-0234">DNA repair</keyword>
<dbReference type="InterPro" id="IPR010994">
    <property type="entry name" value="RuvA_2-like"/>
</dbReference>
<evidence type="ECO:0000256" key="5">
    <source>
        <dbReference type="ARBA" id="ARBA00023204"/>
    </source>
</evidence>
<reference evidence="9 10" key="1">
    <citation type="submission" date="2016-02" db="EMBL/GenBank/DDBJ databases">
        <title>Complete genome sequence and transcriptome regulation of the pentose utilising yeast Sugiyamaella lignohabitans.</title>
        <authorList>
            <person name="Bellasio M."/>
            <person name="Peymann A."/>
            <person name="Valli M."/>
            <person name="Sipitzky M."/>
            <person name="Graf A."/>
            <person name="Sauer M."/>
            <person name="Marx H."/>
            <person name="Mattanovich D."/>
        </authorList>
    </citation>
    <scope>NUCLEOTIDE SEQUENCE [LARGE SCALE GENOMIC DNA]</scope>
    <source>
        <strain evidence="9 10">CBS 10342</strain>
    </source>
</reference>
<dbReference type="GO" id="GO:0003697">
    <property type="term" value="F:single-stranded DNA binding"/>
    <property type="evidence" value="ECO:0007669"/>
    <property type="project" value="TreeGrafter"/>
</dbReference>
<feature type="domain" description="ERCC1-like central" evidence="8">
    <location>
        <begin position="172"/>
        <end position="284"/>
    </location>
</feature>
<evidence type="ECO:0000313" key="10">
    <source>
        <dbReference type="Proteomes" id="UP000189580"/>
    </source>
</evidence>
<dbReference type="OrthoDB" id="10262814at2759"/>
<dbReference type="InterPro" id="IPR011335">
    <property type="entry name" value="Restrct_endonuc-II-like"/>
</dbReference>
<dbReference type="SUPFAM" id="SSF47781">
    <property type="entry name" value="RuvA domain 2-like"/>
    <property type="match status" value="1"/>
</dbReference>
<dbReference type="KEGG" id="slb:AWJ20_3782"/>
<accession>A0A161HIK4</accession>
<dbReference type="GO" id="GO:0070914">
    <property type="term" value="P:UV-damage excision repair"/>
    <property type="evidence" value="ECO:0007669"/>
    <property type="project" value="TreeGrafter"/>
</dbReference>
<evidence type="ECO:0000256" key="7">
    <source>
        <dbReference type="SAM" id="MobiDB-lite"/>
    </source>
</evidence>
<evidence type="ECO:0000256" key="4">
    <source>
        <dbReference type="ARBA" id="ARBA00023125"/>
    </source>
</evidence>
<dbReference type="FunFam" id="3.40.50.10130:FF:000001">
    <property type="entry name" value="DNA excision repair protein ERCC-1"/>
    <property type="match status" value="1"/>
</dbReference>
<dbReference type="Gene3D" id="3.40.50.10130">
    <property type="match status" value="1"/>
</dbReference>
<feature type="region of interest" description="Disordered" evidence="7">
    <location>
        <begin position="15"/>
        <end position="59"/>
    </location>
</feature>
<dbReference type="GO" id="GO:0070522">
    <property type="term" value="C:ERCC4-ERCC1 complex"/>
    <property type="evidence" value="ECO:0007669"/>
    <property type="project" value="TreeGrafter"/>
</dbReference>
<dbReference type="GO" id="GO:0000110">
    <property type="term" value="C:nucleotide-excision repair factor 1 complex"/>
    <property type="evidence" value="ECO:0007669"/>
    <property type="project" value="TreeGrafter"/>
</dbReference>
<dbReference type="EMBL" id="CP014500">
    <property type="protein sequence ID" value="ANB10988.1"/>
    <property type="molecule type" value="Genomic_DNA"/>
</dbReference>
<dbReference type="PANTHER" id="PTHR12749">
    <property type="entry name" value="EXCISION REPAIR CROSS-COMPLEMENTING 1 ERCC1"/>
    <property type="match status" value="1"/>
</dbReference>
<dbReference type="Proteomes" id="UP000189580">
    <property type="component" value="Chromosome c"/>
</dbReference>
<evidence type="ECO:0000256" key="3">
    <source>
        <dbReference type="ARBA" id="ARBA00022763"/>
    </source>
</evidence>
<comment type="subcellular location">
    <subcellularLocation>
        <location evidence="1">Nucleus</location>
    </subcellularLocation>
</comment>
<feature type="compositionally biased region" description="Polar residues" evidence="7">
    <location>
        <begin position="42"/>
        <end position="59"/>
    </location>
</feature>
<feature type="compositionally biased region" description="Low complexity" evidence="7">
    <location>
        <begin position="132"/>
        <end position="165"/>
    </location>
</feature>
<gene>
    <name evidence="9" type="primary">RAD10</name>
    <name evidence="9" type="ORF">AWJ20_3782</name>
</gene>
<evidence type="ECO:0000259" key="8">
    <source>
        <dbReference type="Pfam" id="PF03834"/>
    </source>
</evidence>
<keyword evidence="10" id="KW-1185">Reference proteome</keyword>
<dbReference type="CDD" id="cd22325">
    <property type="entry name" value="ERCC1_C-like"/>
    <property type="match status" value="1"/>
</dbReference>
<keyword evidence="4" id="KW-0238">DNA-binding</keyword>
<dbReference type="PANTHER" id="PTHR12749:SF0">
    <property type="entry name" value="DNA EXCISION REPAIR PROTEIN ERCC-1"/>
    <property type="match status" value="1"/>
</dbReference>
<evidence type="ECO:0000256" key="6">
    <source>
        <dbReference type="ARBA" id="ARBA00023242"/>
    </source>
</evidence>
<dbReference type="AlphaFoldDB" id="A0A161HIK4"/>
<evidence type="ECO:0000313" key="9">
    <source>
        <dbReference type="EMBL" id="ANB10988.1"/>
    </source>
</evidence>
<comment type="similarity">
    <text evidence="2">Belongs to the ERCC1/RAD10/SWI10 family.</text>
</comment>
<feature type="region of interest" description="Disordered" evidence="7">
    <location>
        <begin position="79"/>
        <end position="165"/>
    </location>
</feature>
<dbReference type="GO" id="GO:0006302">
    <property type="term" value="P:double-strand break repair"/>
    <property type="evidence" value="ECO:0007669"/>
    <property type="project" value="UniProtKB-ARBA"/>
</dbReference>
<dbReference type="InterPro" id="IPR004579">
    <property type="entry name" value="ERCC1/RAD10/SWI10"/>
</dbReference>
<organism evidence="9 10">
    <name type="scientific">Sugiyamaella lignohabitans</name>
    <dbReference type="NCBI Taxonomy" id="796027"/>
    <lineage>
        <taxon>Eukaryota</taxon>
        <taxon>Fungi</taxon>
        <taxon>Dikarya</taxon>
        <taxon>Ascomycota</taxon>
        <taxon>Saccharomycotina</taxon>
        <taxon>Dipodascomycetes</taxon>
        <taxon>Dipodascales</taxon>
        <taxon>Trichomonascaceae</taxon>
        <taxon>Sugiyamaella</taxon>
    </lineage>
</organism>